<dbReference type="AlphaFoldDB" id="A0A4U0QL83"/>
<dbReference type="Proteomes" id="UP000306223">
    <property type="component" value="Unassembled WGS sequence"/>
</dbReference>
<dbReference type="Gene3D" id="3.40.50.150">
    <property type="entry name" value="Vaccinia Virus protein VP39"/>
    <property type="match status" value="1"/>
</dbReference>
<feature type="domain" description="Methyltransferase" evidence="1">
    <location>
        <begin position="37"/>
        <end position="125"/>
    </location>
</feature>
<dbReference type="GO" id="GO:0008168">
    <property type="term" value="F:methyltransferase activity"/>
    <property type="evidence" value="ECO:0007669"/>
    <property type="project" value="UniProtKB-KW"/>
</dbReference>
<accession>A0A4U0QL83</accession>
<keyword evidence="3" id="KW-1185">Reference proteome</keyword>
<dbReference type="OrthoDB" id="7273451at2"/>
<comment type="caution">
    <text evidence="2">The sequence shown here is derived from an EMBL/GenBank/DDBJ whole genome shotgun (WGS) entry which is preliminary data.</text>
</comment>
<reference evidence="2 3" key="1">
    <citation type="submission" date="2019-04" db="EMBL/GenBank/DDBJ databases">
        <authorList>
            <person name="Li J."/>
        </authorList>
    </citation>
    <scope>NUCLEOTIDE SEQUENCE [LARGE SCALE GENOMIC DNA]</scope>
    <source>
        <strain evidence="2 3">CCTCC AB2016182</strain>
    </source>
</reference>
<keyword evidence="2" id="KW-0808">Transferase</keyword>
<dbReference type="InterPro" id="IPR029063">
    <property type="entry name" value="SAM-dependent_MTases_sf"/>
</dbReference>
<name>A0A4U0QL83_9RHOB</name>
<organism evidence="2 3">
    <name type="scientific">Paracoccus hibiscisoli</name>
    <dbReference type="NCBI Taxonomy" id="2023261"/>
    <lineage>
        <taxon>Bacteria</taxon>
        <taxon>Pseudomonadati</taxon>
        <taxon>Pseudomonadota</taxon>
        <taxon>Alphaproteobacteria</taxon>
        <taxon>Rhodobacterales</taxon>
        <taxon>Paracoccaceae</taxon>
        <taxon>Paracoccus</taxon>
    </lineage>
</organism>
<dbReference type="RefSeq" id="WP_136857497.1">
    <property type="nucleotide sequence ID" value="NZ_SUNH01000021.1"/>
</dbReference>
<dbReference type="EMBL" id="SUNH01000021">
    <property type="protein sequence ID" value="TJZ82525.1"/>
    <property type="molecule type" value="Genomic_DNA"/>
</dbReference>
<dbReference type="SUPFAM" id="SSF53335">
    <property type="entry name" value="S-adenosyl-L-methionine-dependent methyltransferases"/>
    <property type="match status" value="1"/>
</dbReference>
<dbReference type="Pfam" id="PF13649">
    <property type="entry name" value="Methyltransf_25"/>
    <property type="match status" value="1"/>
</dbReference>
<dbReference type="InterPro" id="IPR041698">
    <property type="entry name" value="Methyltransf_25"/>
</dbReference>
<dbReference type="CDD" id="cd02440">
    <property type="entry name" value="AdoMet_MTases"/>
    <property type="match status" value="1"/>
</dbReference>
<dbReference type="GO" id="GO:0032259">
    <property type="term" value="P:methylation"/>
    <property type="evidence" value="ECO:0007669"/>
    <property type="project" value="UniProtKB-KW"/>
</dbReference>
<evidence type="ECO:0000313" key="3">
    <source>
        <dbReference type="Proteomes" id="UP000306223"/>
    </source>
</evidence>
<proteinExistence type="predicted"/>
<protein>
    <submittedName>
        <fullName evidence="2">Class I SAM-dependent methyltransferase</fullName>
    </submittedName>
</protein>
<evidence type="ECO:0000313" key="2">
    <source>
        <dbReference type="EMBL" id="TJZ82525.1"/>
    </source>
</evidence>
<sequence>MGFSAEWLTLREPADMAARDATLLAQAAIVAGPDPVVLDLGCGTGSTLRTLAPHLPDHARWHLVDNDPALLERAATEAPGRATVHTLDLRDLEALPLEGVTLVTASALLDLMPADWIAALAARLAAVGLPFYAALSYDGIMAWDPALPRDADVTRAFNDHQRTDKGLGPALGPDAAVQAAQIFRDAGFDVHDGNSPWRIDADSAPLHRALVEGIAQAASETGLAVATDWGRNRAAMAGDSRCLIGHHDLLALPPGTA</sequence>
<gene>
    <name evidence="2" type="ORF">FA740_14530</name>
</gene>
<evidence type="ECO:0000259" key="1">
    <source>
        <dbReference type="Pfam" id="PF13649"/>
    </source>
</evidence>
<keyword evidence="2" id="KW-0489">Methyltransferase</keyword>